<dbReference type="Proteomes" id="UP000322667">
    <property type="component" value="Chromosome D02"/>
</dbReference>
<name>A0A5D2LXA3_GOSTO</name>
<keyword evidence="1" id="KW-0472">Membrane</keyword>
<dbReference type="AlphaFoldDB" id="A0A5D2LXA3"/>
<proteinExistence type="predicted"/>
<evidence type="ECO:0000313" key="3">
    <source>
        <dbReference type="Proteomes" id="UP000322667"/>
    </source>
</evidence>
<keyword evidence="3" id="KW-1185">Reference proteome</keyword>
<protein>
    <submittedName>
        <fullName evidence="2">Uncharacterized protein</fullName>
    </submittedName>
</protein>
<sequence length="47" mass="5594">MLNQDILKARVIKYGFNGVLPCYQFSLYFFFLSYFFIHAFKTTSLLS</sequence>
<dbReference type="EMBL" id="CM017624">
    <property type="protein sequence ID" value="TYH83684.1"/>
    <property type="molecule type" value="Genomic_DNA"/>
</dbReference>
<evidence type="ECO:0000256" key="1">
    <source>
        <dbReference type="SAM" id="Phobius"/>
    </source>
</evidence>
<accession>A0A5D2LXA3</accession>
<keyword evidence="1" id="KW-1133">Transmembrane helix</keyword>
<reference evidence="2 3" key="1">
    <citation type="submission" date="2019-07" db="EMBL/GenBank/DDBJ databases">
        <title>WGS assembly of Gossypium tomentosum.</title>
        <authorList>
            <person name="Chen Z.J."/>
            <person name="Sreedasyam A."/>
            <person name="Ando A."/>
            <person name="Song Q."/>
            <person name="De L."/>
            <person name="Hulse-Kemp A."/>
            <person name="Ding M."/>
            <person name="Ye W."/>
            <person name="Kirkbride R."/>
            <person name="Jenkins J."/>
            <person name="Plott C."/>
            <person name="Lovell J."/>
            <person name="Lin Y.-M."/>
            <person name="Vaughn R."/>
            <person name="Liu B."/>
            <person name="Li W."/>
            <person name="Simpson S."/>
            <person name="Scheffler B."/>
            <person name="Saski C."/>
            <person name="Grover C."/>
            <person name="Hu G."/>
            <person name="Conover J."/>
            <person name="Carlson J."/>
            <person name="Shu S."/>
            <person name="Boston L."/>
            <person name="Williams M."/>
            <person name="Peterson D."/>
            <person name="Mcgee K."/>
            <person name="Jones D."/>
            <person name="Wendel J."/>
            <person name="Stelly D."/>
            <person name="Grimwood J."/>
            <person name="Schmutz J."/>
        </authorList>
    </citation>
    <scope>NUCLEOTIDE SEQUENCE [LARGE SCALE GENOMIC DNA]</scope>
    <source>
        <strain evidence="2">7179.01</strain>
    </source>
</reference>
<gene>
    <name evidence="2" type="ORF">ES332_D02G148000v1</name>
</gene>
<keyword evidence="1" id="KW-0812">Transmembrane</keyword>
<organism evidence="2 3">
    <name type="scientific">Gossypium tomentosum</name>
    <name type="common">Hawaiian cotton</name>
    <name type="synonym">Gossypium sandvicense</name>
    <dbReference type="NCBI Taxonomy" id="34277"/>
    <lineage>
        <taxon>Eukaryota</taxon>
        <taxon>Viridiplantae</taxon>
        <taxon>Streptophyta</taxon>
        <taxon>Embryophyta</taxon>
        <taxon>Tracheophyta</taxon>
        <taxon>Spermatophyta</taxon>
        <taxon>Magnoliopsida</taxon>
        <taxon>eudicotyledons</taxon>
        <taxon>Gunneridae</taxon>
        <taxon>Pentapetalae</taxon>
        <taxon>rosids</taxon>
        <taxon>malvids</taxon>
        <taxon>Malvales</taxon>
        <taxon>Malvaceae</taxon>
        <taxon>Malvoideae</taxon>
        <taxon>Gossypium</taxon>
    </lineage>
</organism>
<evidence type="ECO:0000313" key="2">
    <source>
        <dbReference type="EMBL" id="TYH83684.1"/>
    </source>
</evidence>
<feature type="transmembrane region" description="Helical" evidence="1">
    <location>
        <begin position="20"/>
        <end position="40"/>
    </location>
</feature>